<dbReference type="GO" id="GO:0009063">
    <property type="term" value="P:amino acid catabolic process"/>
    <property type="evidence" value="ECO:0007669"/>
    <property type="project" value="TreeGrafter"/>
</dbReference>
<dbReference type="AlphaFoldDB" id="A0A915NZU2"/>
<dbReference type="InterPro" id="IPR014729">
    <property type="entry name" value="Rossmann-like_a/b/a_fold"/>
</dbReference>
<evidence type="ECO:0000259" key="9">
    <source>
        <dbReference type="SMART" id="SM00893"/>
    </source>
</evidence>
<evidence type="ECO:0000256" key="3">
    <source>
        <dbReference type="ARBA" id="ARBA00016797"/>
    </source>
</evidence>
<feature type="transmembrane region" description="Helical" evidence="8">
    <location>
        <begin position="260"/>
        <end position="278"/>
    </location>
</feature>
<keyword evidence="4" id="KW-0813">Transport</keyword>
<comment type="function">
    <text evidence="6">Heterodimeric electron transfer flavoprotein that accepts electrons from several mitochondrial dehydrogenases, including acyl-CoA dehydrogenases, glutaryl-CoA and sarcosine dehydrogenase. It transfers the electrons to the main mitochondrial respiratory chain via ETF-ubiquinone oxidoreductase. Required for normal mitochondrial fatty acid oxidation and normal amino acid metabolism. ETFB binds an AMP molecule that probably has a purely structural role.</text>
</comment>
<evidence type="ECO:0000313" key="10">
    <source>
        <dbReference type="Proteomes" id="UP000887560"/>
    </source>
</evidence>
<dbReference type="Pfam" id="PF05753">
    <property type="entry name" value="TRAP_beta"/>
    <property type="match status" value="1"/>
</dbReference>
<keyword evidence="10" id="KW-1185">Reference proteome</keyword>
<dbReference type="InterPro" id="IPR014730">
    <property type="entry name" value="ETF_a/b_N"/>
</dbReference>
<keyword evidence="8" id="KW-0812">Transmembrane</keyword>
<evidence type="ECO:0000256" key="7">
    <source>
        <dbReference type="ARBA" id="ARBA00046893"/>
    </source>
</evidence>
<evidence type="ECO:0000256" key="2">
    <source>
        <dbReference type="ARBA" id="ARBA00007557"/>
    </source>
</evidence>
<evidence type="ECO:0000313" key="11">
    <source>
        <dbReference type="WBParaSite" id="scf7180000422136.g8392"/>
    </source>
</evidence>
<dbReference type="SMART" id="SM00893">
    <property type="entry name" value="ETF"/>
    <property type="match status" value="1"/>
</dbReference>
<evidence type="ECO:0000256" key="4">
    <source>
        <dbReference type="ARBA" id="ARBA00022448"/>
    </source>
</evidence>
<dbReference type="Pfam" id="PF01012">
    <property type="entry name" value="ETF"/>
    <property type="match status" value="1"/>
</dbReference>
<reference evidence="11" key="1">
    <citation type="submission" date="2022-11" db="UniProtKB">
        <authorList>
            <consortium name="WormBaseParasite"/>
        </authorList>
    </citation>
    <scope>IDENTIFICATION</scope>
</reference>
<dbReference type="SUPFAM" id="SSF52402">
    <property type="entry name" value="Adenine nucleotide alpha hydrolases-like"/>
    <property type="match status" value="1"/>
</dbReference>
<dbReference type="WBParaSite" id="scf7180000422136.g8392">
    <property type="protein sequence ID" value="scf7180000422136.g8392"/>
    <property type="gene ID" value="scf7180000422136.g8392"/>
</dbReference>
<dbReference type="GO" id="GO:0009055">
    <property type="term" value="F:electron transfer activity"/>
    <property type="evidence" value="ECO:0007669"/>
    <property type="project" value="InterPro"/>
</dbReference>
<accession>A0A915NZU2</accession>
<comment type="similarity">
    <text evidence="2">Belongs to the ETF beta-subunit/FixA family.</text>
</comment>
<dbReference type="InterPro" id="IPR033948">
    <property type="entry name" value="ETF_beta_N"/>
</dbReference>
<dbReference type="PANTHER" id="PTHR21294:SF8">
    <property type="entry name" value="ELECTRON TRANSFER FLAVOPROTEIN SUBUNIT BETA"/>
    <property type="match status" value="1"/>
</dbReference>
<comment type="subcellular location">
    <subcellularLocation>
        <location evidence="1">Mitochondrion matrix</location>
    </subcellularLocation>
</comment>
<keyword evidence="8" id="KW-0472">Membrane</keyword>
<evidence type="ECO:0000256" key="8">
    <source>
        <dbReference type="SAM" id="Phobius"/>
    </source>
</evidence>
<evidence type="ECO:0000256" key="6">
    <source>
        <dbReference type="ARBA" id="ARBA00045835"/>
    </source>
</evidence>
<dbReference type="InterPro" id="IPR012255">
    <property type="entry name" value="ETF_b"/>
</dbReference>
<dbReference type="Proteomes" id="UP000887560">
    <property type="component" value="Unplaced"/>
</dbReference>
<evidence type="ECO:0000256" key="1">
    <source>
        <dbReference type="ARBA" id="ARBA00004305"/>
    </source>
</evidence>
<proteinExistence type="inferred from homology"/>
<dbReference type="Gene3D" id="3.40.50.620">
    <property type="entry name" value="HUPs"/>
    <property type="match status" value="1"/>
</dbReference>
<feature type="transmembrane region" description="Helical" evidence="8">
    <location>
        <begin position="425"/>
        <end position="447"/>
    </location>
</feature>
<comment type="subunit">
    <text evidence="7">Heterodimer composed of ETFA and ETFB. Identified in a complex that contains ETFA, ETFB and ETFRF1. Interacts with ACADM.</text>
</comment>
<dbReference type="FunFam" id="3.40.50.620:FF:000011">
    <property type="entry name" value="Electron transfer flavoprotein subunit beta"/>
    <property type="match status" value="1"/>
</dbReference>
<protein>
    <recommendedName>
        <fullName evidence="3">Electron transfer flavoprotein subunit beta</fullName>
    </recommendedName>
</protein>
<dbReference type="CDD" id="cd01714">
    <property type="entry name" value="ETF_beta"/>
    <property type="match status" value="1"/>
</dbReference>
<dbReference type="GO" id="GO:0033539">
    <property type="term" value="P:fatty acid beta-oxidation using acyl-CoA dehydrogenase"/>
    <property type="evidence" value="ECO:0007669"/>
    <property type="project" value="TreeGrafter"/>
</dbReference>
<dbReference type="PANTHER" id="PTHR21294">
    <property type="entry name" value="ELECTRON TRANSFER FLAVOPROTEIN BETA-SUBUNIT"/>
    <property type="match status" value="1"/>
</dbReference>
<keyword evidence="5" id="KW-0249">Electron transport</keyword>
<organism evidence="10 11">
    <name type="scientific">Meloidogyne floridensis</name>
    <dbReference type="NCBI Taxonomy" id="298350"/>
    <lineage>
        <taxon>Eukaryota</taxon>
        <taxon>Metazoa</taxon>
        <taxon>Ecdysozoa</taxon>
        <taxon>Nematoda</taxon>
        <taxon>Chromadorea</taxon>
        <taxon>Rhabditida</taxon>
        <taxon>Tylenchina</taxon>
        <taxon>Tylenchomorpha</taxon>
        <taxon>Tylenchoidea</taxon>
        <taxon>Meloidogynidae</taxon>
        <taxon>Meloidogyninae</taxon>
        <taxon>Meloidogyne</taxon>
    </lineage>
</organism>
<keyword evidence="8" id="KW-1133">Transmembrane helix</keyword>
<name>A0A915NZU2_9BILA</name>
<sequence>MRILVGVKRVIDFAVKVRVKKDGTGVVKDGVNHSMNPFCEIALEEAVQIKERKEKAGKGPVEVVALSIGSQKAQETLRTALAKGADKAIHLEVDTAFEEKLEPIHVARAISKLVETDKYDMIILGKQAIDDDANQTGQMVAGYLNWPQATFASKVEEEDGGTHLKVTREIDGGLDIVRVKLPALVTADLRLNTPRYSTLPNIMKAKKKPLEKKALKDLGIDLSLQTEILEVTEPPARQAGGFVDDVPSLVKIKMFTKKKIFFILFFCFSFSIYLDAASDAETDTLSESVDKKPLNSARILTSKFTLSQYAVENMDFVIEYILYNVGDRTALKVTMDDRNSFPTQSFETVKGFLHVHWEEIAPGENVTHSVIVRPRTFGIFNYTSAMVTYYPTNDAKQAIISYSTAPGEGNIYRLKDYERRFASKISVWIGFLLLAMPTTVLPFIIWFQVQKKYAKTQIGQKKNR</sequence>
<feature type="domain" description="Electron transfer flavoprotein alpha/beta-subunit N-terminal" evidence="9">
    <location>
        <begin position="23"/>
        <end position="222"/>
    </location>
</feature>
<dbReference type="GO" id="GO:0005759">
    <property type="term" value="C:mitochondrial matrix"/>
    <property type="evidence" value="ECO:0007669"/>
    <property type="project" value="UniProtKB-SubCell"/>
</dbReference>
<evidence type="ECO:0000256" key="5">
    <source>
        <dbReference type="ARBA" id="ARBA00022982"/>
    </source>
</evidence>